<dbReference type="AlphaFoldDB" id="A0A0M6XVQ2"/>
<keyword evidence="1" id="KW-0732">Signal</keyword>
<name>A0A0M6XVQ2_9RHOB</name>
<dbReference type="STRING" id="282197.SAMN04488517_103159"/>
<evidence type="ECO:0000313" key="3">
    <source>
        <dbReference type="Proteomes" id="UP000048908"/>
    </source>
</evidence>
<keyword evidence="3" id="KW-1185">Reference proteome</keyword>
<feature type="chain" id="PRO_5005807221" evidence="1">
    <location>
        <begin position="20"/>
        <end position="502"/>
    </location>
</feature>
<feature type="signal peptide" evidence="1">
    <location>
        <begin position="1"/>
        <end position="19"/>
    </location>
</feature>
<reference evidence="2 3" key="1">
    <citation type="submission" date="2015-07" db="EMBL/GenBank/DDBJ databases">
        <authorList>
            <person name="Noorani M."/>
        </authorList>
    </citation>
    <scope>NUCLEOTIDE SEQUENCE [LARGE SCALE GENOMIC DNA]</scope>
    <source>
        <strain evidence="2 3">CECT 5088</strain>
    </source>
</reference>
<proteinExistence type="predicted"/>
<dbReference type="Proteomes" id="UP000048908">
    <property type="component" value="Unassembled WGS sequence"/>
</dbReference>
<evidence type="ECO:0000256" key="1">
    <source>
        <dbReference type="SAM" id="SignalP"/>
    </source>
</evidence>
<dbReference type="EMBL" id="CXPG01000021">
    <property type="protein sequence ID" value="CTQ34185.1"/>
    <property type="molecule type" value="Genomic_DNA"/>
</dbReference>
<gene>
    <name evidence="2" type="ORF">JAN5088_02978</name>
</gene>
<organism evidence="2 3">
    <name type="scientific">Jannaschia rubra</name>
    <dbReference type="NCBI Taxonomy" id="282197"/>
    <lineage>
        <taxon>Bacteria</taxon>
        <taxon>Pseudomonadati</taxon>
        <taxon>Pseudomonadota</taxon>
        <taxon>Alphaproteobacteria</taxon>
        <taxon>Rhodobacterales</taxon>
        <taxon>Roseobacteraceae</taxon>
        <taxon>Jannaschia</taxon>
    </lineage>
</organism>
<accession>A0A0M6XVQ2</accession>
<dbReference type="OrthoDB" id="7929427at2"/>
<dbReference type="RefSeq" id="WP_055683566.1">
    <property type="nucleotide sequence ID" value="NZ_CXPG01000021.1"/>
</dbReference>
<evidence type="ECO:0000313" key="2">
    <source>
        <dbReference type="EMBL" id="CTQ34185.1"/>
    </source>
</evidence>
<sequence length="502" mass="52719">MRVDVAALALIATCSAATAQQAPDSAIPWLSDSLAAPRTQPRTDEPAATPLTGTDIAVMPLGQTSRDAVGLLAASLTGLPRDAFAGSDPRRVAALIRDLPSDAMPAMQDLVLMLMLAELDPPRATSDPDLLFFARVDALLRFGALDQAQALMERAGATDAAAFRRWWDTSLLTGFDTRACDVMTANPGVAPTLPARIFCLSRTGDWAAAALTLDTARALGAVTEEEELLLANFLDPELFEGEPPPIPPRPMTPLAFRLLDGIGETPPTLDLPLAFAVADLRPTTGWKAQIEAAERLVRVQALDPNRLLALYTEGRPSASGGVWDRATAIQRLDTALLAGDPDAVGDALPSAVARMRDAGLLVPFATLYGERLSQIDLTGAADELALRVGLLSPSYESVARSADPSLPRDTFAVALAQGDHDAAPPPGPLPQAIADGMTGTPPDHLTRLAKDGRLGEALLESAILLKGGAGADPQDIADALAFFRSVGLEDVARRTALQLLLG</sequence>
<protein>
    <submittedName>
        <fullName evidence="2">Uncharacterized protein</fullName>
    </submittedName>
</protein>